<comment type="caution">
    <text evidence="9">The sequence shown here is derived from an EMBL/GenBank/DDBJ whole genome shotgun (WGS) entry which is preliminary data.</text>
</comment>
<dbReference type="Proteomes" id="UP001501758">
    <property type="component" value="Unassembled WGS sequence"/>
</dbReference>
<feature type="transmembrane region" description="Helical" evidence="7">
    <location>
        <begin position="91"/>
        <end position="114"/>
    </location>
</feature>
<evidence type="ECO:0000256" key="1">
    <source>
        <dbReference type="ARBA" id="ARBA00004141"/>
    </source>
</evidence>
<dbReference type="InterPro" id="IPR017475">
    <property type="entry name" value="EPS_sugar_tfrase"/>
</dbReference>
<keyword evidence="4 7" id="KW-0812">Transmembrane</keyword>
<dbReference type="PANTHER" id="PTHR30576">
    <property type="entry name" value="COLANIC BIOSYNTHESIS UDP-GLUCOSE LIPID CARRIER TRANSFERASE"/>
    <property type="match status" value="1"/>
</dbReference>
<name>A0ABN1II98_9FLAO</name>
<evidence type="ECO:0000256" key="4">
    <source>
        <dbReference type="ARBA" id="ARBA00022692"/>
    </source>
</evidence>
<feature type="domain" description="Bacterial sugar transferase" evidence="8">
    <location>
        <begin position="256"/>
        <end position="439"/>
    </location>
</feature>
<keyword evidence="10" id="KW-1185">Reference proteome</keyword>
<organism evidence="9 10">
    <name type="scientific">Aquimarina litoralis</name>
    <dbReference type="NCBI Taxonomy" id="584605"/>
    <lineage>
        <taxon>Bacteria</taxon>
        <taxon>Pseudomonadati</taxon>
        <taxon>Bacteroidota</taxon>
        <taxon>Flavobacteriia</taxon>
        <taxon>Flavobacteriales</taxon>
        <taxon>Flavobacteriaceae</taxon>
        <taxon>Aquimarina</taxon>
    </lineage>
</organism>
<dbReference type="InterPro" id="IPR003362">
    <property type="entry name" value="Bact_transf"/>
</dbReference>
<dbReference type="EMBL" id="BAAAGE010000001">
    <property type="protein sequence ID" value="GAA0714369.1"/>
    <property type="molecule type" value="Genomic_DNA"/>
</dbReference>
<dbReference type="Gene3D" id="3.40.50.720">
    <property type="entry name" value="NAD(P)-binding Rossmann-like Domain"/>
    <property type="match status" value="1"/>
</dbReference>
<feature type="transmembrane region" description="Helical" evidence="7">
    <location>
        <begin position="66"/>
        <end position="85"/>
    </location>
</feature>
<feature type="transmembrane region" description="Helical" evidence="7">
    <location>
        <begin position="261"/>
        <end position="283"/>
    </location>
</feature>
<evidence type="ECO:0000256" key="7">
    <source>
        <dbReference type="SAM" id="Phobius"/>
    </source>
</evidence>
<accession>A0ABN1II98</accession>
<reference evidence="9 10" key="1">
    <citation type="journal article" date="2019" name="Int. J. Syst. Evol. Microbiol.">
        <title>The Global Catalogue of Microorganisms (GCM) 10K type strain sequencing project: providing services to taxonomists for standard genome sequencing and annotation.</title>
        <authorList>
            <consortium name="The Broad Institute Genomics Platform"/>
            <consortium name="The Broad Institute Genome Sequencing Center for Infectious Disease"/>
            <person name="Wu L."/>
            <person name="Ma J."/>
        </authorList>
    </citation>
    <scope>NUCLEOTIDE SEQUENCE [LARGE SCALE GENOMIC DNA]</scope>
    <source>
        <strain evidence="9 10">JCM 15974</strain>
    </source>
</reference>
<feature type="transmembrane region" description="Helical" evidence="7">
    <location>
        <begin position="37"/>
        <end position="54"/>
    </location>
</feature>
<evidence type="ECO:0000256" key="2">
    <source>
        <dbReference type="ARBA" id="ARBA00006464"/>
    </source>
</evidence>
<keyword evidence="6 7" id="KW-0472">Membrane</keyword>
<dbReference type="RefSeq" id="WP_343910641.1">
    <property type="nucleotide sequence ID" value="NZ_BAAAGE010000001.1"/>
</dbReference>
<dbReference type="InterPro" id="IPR017473">
    <property type="entry name" value="Undecaprenyl-P_gluc_Ptfrase"/>
</dbReference>
<comment type="subcellular location">
    <subcellularLocation>
        <location evidence="1">Membrane</location>
        <topology evidence="1">Multi-pass membrane protein</topology>
    </subcellularLocation>
</comment>
<dbReference type="NCBIfam" id="TIGR03023">
    <property type="entry name" value="WcaJ_sugtrans"/>
    <property type="match status" value="1"/>
</dbReference>
<keyword evidence="3" id="KW-0808">Transferase</keyword>
<evidence type="ECO:0000256" key="6">
    <source>
        <dbReference type="ARBA" id="ARBA00023136"/>
    </source>
</evidence>
<sequence length="446" mass="52708">MNKNRYSKYIRPILYCIDLLIIYLLSFFLLTRSIKDLIFFVLFWILLSILLSFYKVYRFTKIIDIIALLFRQTVILVLLITSYLYLSKSDIPWISILGFFIWLFITLNIWRIFLYEIFKRYRIITGSNYRSVIVIGANESTKKLTNFFNTMPGYGYRYKGFFTNQEITNKIGTIEQSFDYIMDKEIDEIYCSLDELNDDMVKKYIDFCDVQMKSLKFIPDTKEIFSKNLHLNYYDLVPIISLREIPLDDPVKSWAKRLFDFVLALIVMIGILSWLIPIIAIIIKLESKGPVFFKQNRPGIKEKGFFCYKFRSMHLNSVSENSATRNDPRTTRVGKFIRRTSIDELPQFINVLFGDMSVVGPRPHLWKQNELYGTTISKYMVRHLVKPGITGLAQVKGYRGGIETKEDIVNRTKYDIFYIENWSILLDIYIIVQTIINVFRGEEKAY</sequence>
<evidence type="ECO:0000259" key="8">
    <source>
        <dbReference type="Pfam" id="PF02397"/>
    </source>
</evidence>
<dbReference type="Pfam" id="PF02397">
    <property type="entry name" value="Bac_transf"/>
    <property type="match status" value="1"/>
</dbReference>
<proteinExistence type="inferred from homology"/>
<comment type="similarity">
    <text evidence="2">Belongs to the bacterial sugar transferase family.</text>
</comment>
<dbReference type="Pfam" id="PF13727">
    <property type="entry name" value="CoA_binding_3"/>
    <property type="match status" value="1"/>
</dbReference>
<dbReference type="NCBIfam" id="TIGR03025">
    <property type="entry name" value="EPS_sugtrans"/>
    <property type="match status" value="1"/>
</dbReference>
<keyword evidence="5 7" id="KW-1133">Transmembrane helix</keyword>
<evidence type="ECO:0000313" key="9">
    <source>
        <dbReference type="EMBL" id="GAA0714369.1"/>
    </source>
</evidence>
<dbReference type="PANTHER" id="PTHR30576:SF0">
    <property type="entry name" value="UNDECAPRENYL-PHOSPHATE N-ACETYLGALACTOSAMINYL 1-PHOSPHATE TRANSFERASE-RELATED"/>
    <property type="match status" value="1"/>
</dbReference>
<evidence type="ECO:0000256" key="5">
    <source>
        <dbReference type="ARBA" id="ARBA00022989"/>
    </source>
</evidence>
<gene>
    <name evidence="9" type="ORF">GCM10009430_07460</name>
</gene>
<evidence type="ECO:0000256" key="3">
    <source>
        <dbReference type="ARBA" id="ARBA00022679"/>
    </source>
</evidence>
<evidence type="ECO:0000313" key="10">
    <source>
        <dbReference type="Proteomes" id="UP001501758"/>
    </source>
</evidence>
<feature type="transmembrane region" description="Helical" evidence="7">
    <location>
        <begin position="12"/>
        <end position="31"/>
    </location>
</feature>
<protein>
    <submittedName>
        <fullName evidence="9">Undecaprenyl-phosphate glucose phosphotransferase</fullName>
    </submittedName>
</protein>